<dbReference type="Proteomes" id="UP001221757">
    <property type="component" value="Unassembled WGS sequence"/>
</dbReference>
<feature type="compositionally biased region" description="Polar residues" evidence="1">
    <location>
        <begin position="81"/>
        <end position="97"/>
    </location>
</feature>
<feature type="region of interest" description="Disordered" evidence="1">
    <location>
        <begin position="187"/>
        <end position="209"/>
    </location>
</feature>
<name>A0AAD7GJ92_MYCRO</name>
<proteinExistence type="predicted"/>
<dbReference type="EMBL" id="JARKIE010000030">
    <property type="protein sequence ID" value="KAJ7697343.1"/>
    <property type="molecule type" value="Genomic_DNA"/>
</dbReference>
<dbReference type="AlphaFoldDB" id="A0AAD7GJ92"/>
<accession>A0AAD7GJ92</accession>
<comment type="caution">
    <text evidence="2">The sequence shown here is derived from an EMBL/GenBank/DDBJ whole genome shotgun (WGS) entry which is preliminary data.</text>
</comment>
<evidence type="ECO:0000256" key="1">
    <source>
        <dbReference type="SAM" id="MobiDB-lite"/>
    </source>
</evidence>
<gene>
    <name evidence="2" type="ORF">B0H17DRAFT_1197397</name>
</gene>
<keyword evidence="3" id="KW-1185">Reference proteome</keyword>
<reference evidence="2" key="1">
    <citation type="submission" date="2023-03" db="EMBL/GenBank/DDBJ databases">
        <title>Massive genome expansion in bonnet fungi (Mycena s.s.) driven by repeated elements and novel gene families across ecological guilds.</title>
        <authorList>
            <consortium name="Lawrence Berkeley National Laboratory"/>
            <person name="Harder C.B."/>
            <person name="Miyauchi S."/>
            <person name="Viragh M."/>
            <person name="Kuo A."/>
            <person name="Thoen E."/>
            <person name="Andreopoulos B."/>
            <person name="Lu D."/>
            <person name="Skrede I."/>
            <person name="Drula E."/>
            <person name="Henrissat B."/>
            <person name="Morin E."/>
            <person name="Kohler A."/>
            <person name="Barry K."/>
            <person name="LaButti K."/>
            <person name="Morin E."/>
            <person name="Salamov A."/>
            <person name="Lipzen A."/>
            <person name="Mereny Z."/>
            <person name="Hegedus B."/>
            <person name="Baldrian P."/>
            <person name="Stursova M."/>
            <person name="Weitz H."/>
            <person name="Taylor A."/>
            <person name="Grigoriev I.V."/>
            <person name="Nagy L.G."/>
            <person name="Martin F."/>
            <person name="Kauserud H."/>
        </authorList>
    </citation>
    <scope>NUCLEOTIDE SEQUENCE</scope>
    <source>
        <strain evidence="2">CBHHK067</strain>
    </source>
</reference>
<evidence type="ECO:0000313" key="3">
    <source>
        <dbReference type="Proteomes" id="UP001221757"/>
    </source>
</evidence>
<organism evidence="2 3">
    <name type="scientific">Mycena rosella</name>
    <name type="common">Pink bonnet</name>
    <name type="synonym">Agaricus rosellus</name>
    <dbReference type="NCBI Taxonomy" id="1033263"/>
    <lineage>
        <taxon>Eukaryota</taxon>
        <taxon>Fungi</taxon>
        <taxon>Dikarya</taxon>
        <taxon>Basidiomycota</taxon>
        <taxon>Agaricomycotina</taxon>
        <taxon>Agaricomycetes</taxon>
        <taxon>Agaricomycetidae</taxon>
        <taxon>Agaricales</taxon>
        <taxon>Marasmiineae</taxon>
        <taxon>Mycenaceae</taxon>
        <taxon>Mycena</taxon>
    </lineage>
</organism>
<protein>
    <submittedName>
        <fullName evidence="2">Uncharacterized protein</fullName>
    </submittedName>
</protein>
<feature type="region of interest" description="Disordered" evidence="1">
    <location>
        <begin position="81"/>
        <end position="171"/>
    </location>
</feature>
<evidence type="ECO:0000313" key="2">
    <source>
        <dbReference type="EMBL" id="KAJ7697343.1"/>
    </source>
</evidence>
<sequence length="209" mass="22628">MTGAGATWAIAVSCLPPSPTSKPAPEHPEHLTDDLKPDLVLPGACSIDLAPERSWAISLCKFTVNLVSFDAVAHSPAAIASSVTPADANDTSTSVRTPHQHQQPAPYPARRGRSAPHPSLTTRTPHTPHLAPHIQQSHPRAHTQHRPNMPRGRCASRPRARPVPSPARRTDDDICLLRKGYHIRGTLHSVPASQRHGGEGRRMGYTQHP</sequence>